<keyword evidence="3" id="KW-1185">Reference proteome</keyword>
<keyword evidence="1" id="KW-0812">Transmembrane</keyword>
<feature type="transmembrane region" description="Helical" evidence="1">
    <location>
        <begin position="21"/>
        <end position="41"/>
    </location>
</feature>
<sequence length="42" mass="4666">MDYKVCGKSTFYQLKLKKDKLVTIVSIIPGSSSLPLLQVLIP</sequence>
<proteinExistence type="predicted"/>
<evidence type="ECO:0000256" key="1">
    <source>
        <dbReference type="SAM" id="Phobius"/>
    </source>
</evidence>
<dbReference type="EMBL" id="FXTN01000004">
    <property type="protein sequence ID" value="SMO61339.1"/>
    <property type="molecule type" value="Genomic_DNA"/>
</dbReference>
<dbReference type="AlphaFoldDB" id="A0A521CPF4"/>
<organism evidence="2 3">
    <name type="scientific">Pedobacter westerhofensis</name>
    <dbReference type="NCBI Taxonomy" id="425512"/>
    <lineage>
        <taxon>Bacteria</taxon>
        <taxon>Pseudomonadati</taxon>
        <taxon>Bacteroidota</taxon>
        <taxon>Sphingobacteriia</taxon>
        <taxon>Sphingobacteriales</taxon>
        <taxon>Sphingobacteriaceae</taxon>
        <taxon>Pedobacter</taxon>
    </lineage>
</organism>
<protein>
    <submittedName>
        <fullName evidence="2">Uncharacterized protein</fullName>
    </submittedName>
</protein>
<dbReference type="Proteomes" id="UP000320300">
    <property type="component" value="Unassembled WGS sequence"/>
</dbReference>
<gene>
    <name evidence="2" type="ORF">SAMN06265348_10497</name>
</gene>
<evidence type="ECO:0000313" key="3">
    <source>
        <dbReference type="Proteomes" id="UP000320300"/>
    </source>
</evidence>
<reference evidence="2 3" key="1">
    <citation type="submission" date="2017-05" db="EMBL/GenBank/DDBJ databases">
        <authorList>
            <person name="Varghese N."/>
            <person name="Submissions S."/>
        </authorList>
    </citation>
    <scope>NUCLEOTIDE SEQUENCE [LARGE SCALE GENOMIC DNA]</scope>
    <source>
        <strain evidence="2 3">DSM 19036</strain>
    </source>
</reference>
<accession>A0A521CPF4</accession>
<keyword evidence="1" id="KW-1133">Transmembrane helix</keyword>
<keyword evidence="1" id="KW-0472">Membrane</keyword>
<evidence type="ECO:0000313" key="2">
    <source>
        <dbReference type="EMBL" id="SMO61339.1"/>
    </source>
</evidence>
<name>A0A521CPF4_9SPHI</name>